<dbReference type="InterPro" id="IPR002213">
    <property type="entry name" value="UDP_glucos_trans"/>
</dbReference>
<dbReference type="SUPFAM" id="SSF53756">
    <property type="entry name" value="UDP-Glycosyltransferase/glycogen phosphorylase"/>
    <property type="match status" value="1"/>
</dbReference>
<evidence type="ECO:0000313" key="3">
    <source>
        <dbReference type="EMBL" id="KAF4461145.1"/>
    </source>
</evidence>
<dbReference type="CDD" id="cd03784">
    <property type="entry name" value="GT1_Gtf-like"/>
    <property type="match status" value="1"/>
</dbReference>
<sequence length="458" mass="50067">MTVPLKPLVLMCSTPVSGHIIPMQAISKHLVNRGYDVWFVSGRGYCQEIEATGASFFPVDGYGDYHDIDDLRERELGDRWPILQKTLHGPDAFIYDLIYIFCKSLASQHEALQKAMKMLGEKYPDRPIILLTESLNFGPFPLIFGAPGIRPKGHIAVGLNPVMVSSIDHPPFGPGLPPDSSPEGRLRNKAANESNRQMFATAQEAWCEALTSVGAKKPEIFLLDALYSLPGRFVQMCAPSAEYPRSDVPSILRFAGGYPKAFEKPNRTRPKWWHEITANTTKKIVFVCQGTVATDLTRLVGPTMTTFKGRSDMMVVVALGKKGAVLPSDIPVPENARVADYVPYDDVLPYVDVFVTTGGYGAFQRALTNGTPLVISATTEDKPEVAARAEWAGVAVNLRTSNASTKQLEQAVNEVISNGKYKARAVEIQAEIAKSDPVGVIIQNIEELAGKDDTGSSE</sequence>
<keyword evidence="4" id="KW-1185">Reference proteome</keyword>
<organism evidence="3 4">
    <name type="scientific">Fusarium albosuccineum</name>
    <dbReference type="NCBI Taxonomy" id="1237068"/>
    <lineage>
        <taxon>Eukaryota</taxon>
        <taxon>Fungi</taxon>
        <taxon>Dikarya</taxon>
        <taxon>Ascomycota</taxon>
        <taxon>Pezizomycotina</taxon>
        <taxon>Sordariomycetes</taxon>
        <taxon>Hypocreomycetidae</taxon>
        <taxon>Hypocreales</taxon>
        <taxon>Nectriaceae</taxon>
        <taxon>Fusarium</taxon>
        <taxon>Fusarium decemcellulare species complex</taxon>
    </lineage>
</organism>
<name>A0A8H4P6L5_9HYPO</name>
<evidence type="ECO:0000259" key="2">
    <source>
        <dbReference type="Pfam" id="PF06722"/>
    </source>
</evidence>
<evidence type="ECO:0000313" key="4">
    <source>
        <dbReference type="Proteomes" id="UP000554235"/>
    </source>
</evidence>
<dbReference type="FunFam" id="3.40.50.2000:FF:000072">
    <property type="entry name" value="Glycosyl transferase"/>
    <property type="match status" value="1"/>
</dbReference>
<dbReference type="GO" id="GO:0008194">
    <property type="term" value="F:UDP-glycosyltransferase activity"/>
    <property type="evidence" value="ECO:0007669"/>
    <property type="project" value="InterPro"/>
</dbReference>
<accession>A0A8H4P6L5</accession>
<dbReference type="InterPro" id="IPR010610">
    <property type="entry name" value="EryCIII-like_C"/>
</dbReference>
<reference evidence="3 4" key="1">
    <citation type="submission" date="2020-01" db="EMBL/GenBank/DDBJ databases">
        <title>Identification and distribution of gene clusters putatively required for synthesis of sphingolipid metabolism inhibitors in phylogenetically diverse species of the filamentous fungus Fusarium.</title>
        <authorList>
            <person name="Kim H.-S."/>
            <person name="Busman M."/>
            <person name="Brown D.W."/>
            <person name="Divon H."/>
            <person name="Uhlig S."/>
            <person name="Proctor R.H."/>
        </authorList>
    </citation>
    <scope>NUCLEOTIDE SEQUENCE [LARGE SCALE GENOMIC DNA]</scope>
    <source>
        <strain evidence="3 4">NRRL 20459</strain>
    </source>
</reference>
<evidence type="ECO:0000256" key="1">
    <source>
        <dbReference type="ARBA" id="ARBA00022679"/>
    </source>
</evidence>
<feature type="domain" description="Erythromycin biosynthesis protein CIII-like C-terminal" evidence="2">
    <location>
        <begin position="310"/>
        <end position="446"/>
    </location>
</feature>
<dbReference type="GO" id="GO:0016758">
    <property type="term" value="F:hexosyltransferase activity"/>
    <property type="evidence" value="ECO:0007669"/>
    <property type="project" value="UniProtKB-ARBA"/>
</dbReference>
<dbReference type="Gene3D" id="3.40.50.2000">
    <property type="entry name" value="Glycogen Phosphorylase B"/>
    <property type="match status" value="2"/>
</dbReference>
<dbReference type="EMBL" id="JAADYS010001777">
    <property type="protein sequence ID" value="KAF4461145.1"/>
    <property type="molecule type" value="Genomic_DNA"/>
</dbReference>
<comment type="caution">
    <text evidence="3">The sequence shown here is derived from an EMBL/GenBank/DDBJ whole genome shotgun (WGS) entry which is preliminary data.</text>
</comment>
<dbReference type="OrthoDB" id="5835829at2759"/>
<protein>
    <submittedName>
        <fullName evidence="3">MGT family Glycosyltransferase</fullName>
    </submittedName>
</protein>
<keyword evidence="1 3" id="KW-0808">Transferase</keyword>
<dbReference type="PANTHER" id="PTHR48050:SF13">
    <property type="entry name" value="STEROL 3-BETA-GLUCOSYLTRANSFERASE UGT80A2"/>
    <property type="match status" value="1"/>
</dbReference>
<dbReference type="Pfam" id="PF06722">
    <property type="entry name" value="EryCIII-like_C"/>
    <property type="match status" value="1"/>
</dbReference>
<dbReference type="InterPro" id="IPR050426">
    <property type="entry name" value="Glycosyltransferase_28"/>
</dbReference>
<dbReference type="PANTHER" id="PTHR48050">
    <property type="entry name" value="STEROL 3-BETA-GLUCOSYLTRANSFERASE"/>
    <property type="match status" value="1"/>
</dbReference>
<dbReference type="Proteomes" id="UP000554235">
    <property type="component" value="Unassembled WGS sequence"/>
</dbReference>
<proteinExistence type="predicted"/>
<dbReference type="AlphaFoldDB" id="A0A8H4P6L5"/>
<gene>
    <name evidence="3" type="ORF">FALBO_12063</name>
</gene>